<reference evidence="2 3" key="1">
    <citation type="submission" date="2013-01" db="EMBL/GenBank/DDBJ databases">
        <title>The Genome Sequence of Clostridium clostridioforme 90A8.</title>
        <authorList>
            <consortium name="The Broad Institute Genome Sequencing Platform"/>
            <person name="Earl A."/>
            <person name="Ward D."/>
            <person name="Feldgarden M."/>
            <person name="Gevers D."/>
            <person name="Courvalin P."/>
            <person name="Lambert T."/>
            <person name="Walker B."/>
            <person name="Young S.K."/>
            <person name="Zeng Q."/>
            <person name="Gargeya S."/>
            <person name="Fitzgerald M."/>
            <person name="Haas B."/>
            <person name="Abouelleil A."/>
            <person name="Alvarado L."/>
            <person name="Arachchi H.M."/>
            <person name="Berlin A.M."/>
            <person name="Chapman S.B."/>
            <person name="Dewar J."/>
            <person name="Goldberg J."/>
            <person name="Griggs A."/>
            <person name="Gujja S."/>
            <person name="Hansen M."/>
            <person name="Howarth C."/>
            <person name="Imamovic A."/>
            <person name="Larimer J."/>
            <person name="McCowan C."/>
            <person name="Murphy C."/>
            <person name="Neiman D."/>
            <person name="Pearson M."/>
            <person name="Priest M."/>
            <person name="Roberts A."/>
            <person name="Saif S."/>
            <person name="Shea T."/>
            <person name="Sisk P."/>
            <person name="Sykes S."/>
            <person name="Wortman J."/>
            <person name="Nusbaum C."/>
            <person name="Birren B."/>
        </authorList>
    </citation>
    <scope>NUCLEOTIDE SEQUENCE [LARGE SCALE GENOMIC DNA]</scope>
    <source>
        <strain evidence="2 3">90A8</strain>
    </source>
</reference>
<gene>
    <name evidence="2" type="ORF">HMPREF1090_01980</name>
</gene>
<dbReference type="AlphaFoldDB" id="A0A0E2HC19"/>
<dbReference type="HOGENOM" id="CLU_141450_3_0_9"/>
<evidence type="ECO:0000259" key="1">
    <source>
        <dbReference type="Pfam" id="PF08765"/>
    </source>
</evidence>
<dbReference type="InterPro" id="IPR009057">
    <property type="entry name" value="Homeodomain-like_sf"/>
</dbReference>
<dbReference type="PANTHER" id="PTHR37812">
    <property type="entry name" value="MU-LIKE PROPHAGE FLUMU PROTEIN C"/>
    <property type="match status" value="1"/>
</dbReference>
<dbReference type="RefSeq" id="WP_002595623.1">
    <property type="nucleotide sequence ID" value="NZ_KB851019.1"/>
</dbReference>
<organism evidence="2 3">
    <name type="scientific">[Clostridium] clostridioforme 90A8</name>
    <dbReference type="NCBI Taxonomy" id="999408"/>
    <lineage>
        <taxon>Bacteria</taxon>
        <taxon>Bacillati</taxon>
        <taxon>Bacillota</taxon>
        <taxon>Clostridia</taxon>
        <taxon>Lachnospirales</taxon>
        <taxon>Lachnospiraceae</taxon>
        <taxon>Enterocloster</taxon>
    </lineage>
</organism>
<sequence length="107" mass="12427">MDLLDKVQMEDLDEEQRTLAGLIGIEAFRALVRSYNGTPIYIPKIESLEKPVRDELIREEFDGKNYRELALKYGLTETWIRNIVIEKAREIKAKPMDGQISLKGILY</sequence>
<feature type="domain" description="Mor transcription activator" evidence="1">
    <location>
        <begin position="5"/>
        <end position="91"/>
    </location>
</feature>
<dbReference type="PATRIC" id="fig|999408.3.peg.2125"/>
<dbReference type="Gene3D" id="1.10.10.60">
    <property type="entry name" value="Homeodomain-like"/>
    <property type="match status" value="1"/>
</dbReference>
<dbReference type="Pfam" id="PF08765">
    <property type="entry name" value="Mor"/>
    <property type="match status" value="1"/>
</dbReference>
<accession>A0A0E2HC19</accession>
<evidence type="ECO:0000313" key="3">
    <source>
        <dbReference type="Proteomes" id="UP000013085"/>
    </source>
</evidence>
<comment type="caution">
    <text evidence="2">The sequence shown here is derived from an EMBL/GenBank/DDBJ whole genome shotgun (WGS) entry which is preliminary data.</text>
</comment>
<name>A0A0E2HC19_9FIRM</name>
<evidence type="ECO:0000313" key="2">
    <source>
        <dbReference type="EMBL" id="ENZ17210.1"/>
    </source>
</evidence>
<dbReference type="InterPro" id="IPR014875">
    <property type="entry name" value="Mor_transcription_activator"/>
</dbReference>
<dbReference type="SUPFAM" id="SSF46689">
    <property type="entry name" value="Homeodomain-like"/>
    <property type="match status" value="1"/>
</dbReference>
<protein>
    <recommendedName>
        <fullName evidence="1">Mor transcription activator domain-containing protein</fullName>
    </recommendedName>
</protein>
<dbReference type="InterPro" id="IPR052411">
    <property type="entry name" value="c-mor_Regulatory_Protein"/>
</dbReference>
<dbReference type="EMBL" id="AGYR01000018">
    <property type="protein sequence ID" value="ENZ17210.1"/>
    <property type="molecule type" value="Genomic_DNA"/>
</dbReference>
<dbReference type="Proteomes" id="UP000013085">
    <property type="component" value="Unassembled WGS sequence"/>
</dbReference>
<proteinExistence type="predicted"/>
<dbReference type="PANTHER" id="PTHR37812:SF1">
    <property type="entry name" value="MU-LIKE PROPHAGE FLUMU PROTEIN C"/>
    <property type="match status" value="1"/>
</dbReference>